<accession>J9GLT7</accession>
<name>J9GLT7_9ZZZZ</name>
<reference evidence="3" key="1">
    <citation type="journal article" date="2012" name="PLoS ONE">
        <title>Gene sets for utilization of primary and secondary nutrition supplies in the distal gut of endangered iberian lynx.</title>
        <authorList>
            <person name="Alcaide M."/>
            <person name="Messina E."/>
            <person name="Richter M."/>
            <person name="Bargiela R."/>
            <person name="Peplies J."/>
            <person name="Huws S.A."/>
            <person name="Newbold C.J."/>
            <person name="Golyshin P.N."/>
            <person name="Simon M.A."/>
            <person name="Lopez G."/>
            <person name="Yakimov M.M."/>
            <person name="Ferrer M."/>
        </authorList>
    </citation>
    <scope>NUCLEOTIDE SEQUENCE</scope>
</reference>
<dbReference type="InterPro" id="IPR002890">
    <property type="entry name" value="MG2"/>
</dbReference>
<evidence type="ECO:0000259" key="2">
    <source>
        <dbReference type="Pfam" id="PF01835"/>
    </source>
</evidence>
<gene>
    <name evidence="3" type="ORF">EVA_03011</name>
</gene>
<feature type="region of interest" description="Disordered" evidence="1">
    <location>
        <begin position="593"/>
        <end position="618"/>
    </location>
</feature>
<dbReference type="Pfam" id="PF01835">
    <property type="entry name" value="MG2"/>
    <property type="match status" value="1"/>
</dbReference>
<comment type="caution">
    <text evidence="3">The sequence shown here is derived from an EMBL/GenBank/DDBJ whole genome shotgun (WGS) entry which is preliminary data.</text>
</comment>
<dbReference type="GO" id="GO:0004866">
    <property type="term" value="F:endopeptidase inhibitor activity"/>
    <property type="evidence" value="ECO:0007669"/>
    <property type="project" value="InterPro"/>
</dbReference>
<dbReference type="AlphaFoldDB" id="J9GLT7"/>
<feature type="domain" description="Macroglobulin" evidence="2">
    <location>
        <begin position="26"/>
        <end position="107"/>
    </location>
</feature>
<evidence type="ECO:0000313" key="3">
    <source>
        <dbReference type="EMBL" id="EJX08887.1"/>
    </source>
</evidence>
<evidence type="ECO:0000256" key="1">
    <source>
        <dbReference type="SAM" id="MobiDB-lite"/>
    </source>
</evidence>
<protein>
    <submittedName>
        <fullName evidence="3">Protein containing Alpha-2-macroglobulin</fullName>
    </submittedName>
</protein>
<dbReference type="EMBL" id="AMCI01000518">
    <property type="protein sequence ID" value="EJX08887.1"/>
    <property type="molecule type" value="Genomic_DNA"/>
</dbReference>
<dbReference type="Gene3D" id="2.60.40.1930">
    <property type="match status" value="1"/>
</dbReference>
<sequence length="863" mass="96993">MYAQSLPADSLLHRLWQQSQLYPQEKLYLHTDRSTYATGDTLWMRAYVVDAALHQPTLKSRYAYVELISPLGNVEKRLRLRQDENGAIHGHLALPDTLPSGSYQLRSYTRFMENQPEDLFFHRHIRVMNPLSRSIRIQAQRTSNRHLRLRFIHPVTQQPVPVRTLRVFSPEGEILCSAQKDGSWESMHRTSASLFRVQAGNFQEYLSVDRPRSYAVDFFPEGGYLLDGVLSKVAFKALNEDGLGETITGEIQDDRDSVVATFSSLHRGMGYVSFIPSAARKYRARCVNNDGTEKVISLPEVSTNGQVLKVERHKGTLSCRLLSATHAPLTDSLYLLVQQRGIPRLARACMGSGESVWMFRDEDFSEGLVQFLLVDASLRIRSERKVFITPSPRQEGSALHTDQPSYAAREKVTLRLDFNGREHPVPDGSCSVAVTHNHDVRPDSLSDIVSHLLLASDLKGHIEHPSWYFAPGQEGLRHEALDVLMLTQGWTRYEVAEALQNHFRRPTLLPEASMVLEGKVTTRLLRKPVRGTSVGISSPAVGLLEYIQTDNDGRFRLQGFEFPDTTRYLVSAFSKSGTDKVVLEMDLTRFPAAQPRMPETPGTVTPTAQSRPAPNPMEYLTKVDTKSTYDKGIRHIYMDEVLITAPRKSPYRTPTEVMARNVRREKDFEKRGLMPMGDAIAYSMIPGVFMNRGRLTFRGHSVRLYIDGIVADAEYASLVLETMLASDIKQADFVVPDPNHPLSSAPGDPNAALFITLKSGDEWSADYSPTNIGVVQPLGYQPPAAFYSPRYAWAGQKEQIRPDLRTTLYWNPNVMIRNGQAAIEFYTADGTVDYSVVVEGVGQQGEIIHETLTLSPIQAPKSE</sequence>
<organism evidence="3">
    <name type="scientific">gut metagenome</name>
    <dbReference type="NCBI Taxonomy" id="749906"/>
    <lineage>
        <taxon>unclassified sequences</taxon>
        <taxon>metagenomes</taxon>
        <taxon>organismal metagenomes</taxon>
    </lineage>
</organism>
<proteinExistence type="predicted"/>
<feature type="compositionally biased region" description="Polar residues" evidence="1">
    <location>
        <begin position="602"/>
        <end position="612"/>
    </location>
</feature>